<dbReference type="SUPFAM" id="SSF82607">
    <property type="entry name" value="YbaB-like"/>
    <property type="match status" value="1"/>
</dbReference>
<dbReference type="EMBL" id="FNGF01000001">
    <property type="protein sequence ID" value="SDK50070.1"/>
    <property type="molecule type" value="Genomic_DNA"/>
</dbReference>
<organism evidence="1 2">
    <name type="scientific">Glycomyces sambucus</name>
    <dbReference type="NCBI Taxonomy" id="380244"/>
    <lineage>
        <taxon>Bacteria</taxon>
        <taxon>Bacillati</taxon>
        <taxon>Actinomycetota</taxon>
        <taxon>Actinomycetes</taxon>
        <taxon>Glycomycetales</taxon>
        <taxon>Glycomycetaceae</taxon>
        <taxon>Glycomyces</taxon>
    </lineage>
</organism>
<dbReference type="GO" id="GO:0003677">
    <property type="term" value="F:DNA binding"/>
    <property type="evidence" value="ECO:0007669"/>
    <property type="project" value="UniProtKB-KW"/>
</dbReference>
<gene>
    <name evidence="1" type="ORF">SAMN05216298_0294</name>
</gene>
<dbReference type="STRING" id="380244.SAMN05216298_0294"/>
<proteinExistence type="predicted"/>
<dbReference type="Proteomes" id="UP000198662">
    <property type="component" value="Unassembled WGS sequence"/>
</dbReference>
<sequence>MPSLDNPFAADGLDIEAVRERLRTLQESAQERVESTRRLAQTLETVTGRASDASRVVTVTVDSSGSVVDLQLTERIRGRQPDWLSTTIMDTIKAARANLADQTRAAVEQTIGADSSTGQVVMRRFESGA</sequence>
<dbReference type="InterPro" id="IPR036894">
    <property type="entry name" value="YbaB-like_sf"/>
</dbReference>
<protein>
    <submittedName>
        <fullName evidence="1">YbaB/EbfC DNA-binding family protein</fullName>
    </submittedName>
</protein>
<dbReference type="Gene3D" id="3.30.1310.10">
    <property type="entry name" value="Nucleoid-associated protein YbaB-like domain"/>
    <property type="match status" value="1"/>
</dbReference>
<name>A0A1G9CEJ3_9ACTN</name>
<dbReference type="Pfam" id="PF02575">
    <property type="entry name" value="YbaB_DNA_bd"/>
    <property type="match status" value="1"/>
</dbReference>
<keyword evidence="2" id="KW-1185">Reference proteome</keyword>
<evidence type="ECO:0000313" key="1">
    <source>
        <dbReference type="EMBL" id="SDK50070.1"/>
    </source>
</evidence>
<dbReference type="RefSeq" id="WP_091041569.1">
    <property type="nucleotide sequence ID" value="NZ_FNGF01000001.1"/>
</dbReference>
<evidence type="ECO:0000313" key="2">
    <source>
        <dbReference type="Proteomes" id="UP000198662"/>
    </source>
</evidence>
<keyword evidence="1" id="KW-0238">DNA-binding</keyword>
<dbReference type="OrthoDB" id="3296761at2"/>
<dbReference type="AlphaFoldDB" id="A0A1G9CEJ3"/>
<dbReference type="InterPro" id="IPR004401">
    <property type="entry name" value="YbaB/EbfC"/>
</dbReference>
<accession>A0A1G9CEJ3</accession>
<reference evidence="2" key="1">
    <citation type="submission" date="2016-10" db="EMBL/GenBank/DDBJ databases">
        <authorList>
            <person name="Varghese N."/>
            <person name="Submissions S."/>
        </authorList>
    </citation>
    <scope>NUCLEOTIDE SEQUENCE [LARGE SCALE GENOMIC DNA]</scope>
    <source>
        <strain evidence="2">CGMCC 4.3147</strain>
    </source>
</reference>